<comment type="subcellular location">
    <subcellularLocation>
        <location evidence="1">Cell membrane</location>
    </subcellularLocation>
</comment>
<sequence length="316" mass="34927">MNSALSVHGDIPRQTIKRKRLITVAAAVTAVAIAFAVVRFQHWDDRLYFYLKSQVNASEWAGKSLWLPDYKVKIDAKPIAGLEQNLSSIVYDHDQDRLLAISNGPSELVALNKVGEIIAHYPLVGFGDIEGIGYMGDGLVVMADERAQELSFIQLPSQPGELNIKDAQYLSLGINLNGNKGFEGVSYDAANDRLFVVKERDPRQLYEVTGIKASLAGGLQLRINDLTHWIDQKVFATDLSAVHFDPVTGHLAILSDESKLLVELSGEGKFVSFRTFLGGFSDLKKTAPQAEGVTMDRDGNLYMVSEPNLFYMFSKD</sequence>
<evidence type="ECO:0000256" key="4">
    <source>
        <dbReference type="SAM" id="Phobius"/>
    </source>
</evidence>
<keyword evidence="4" id="KW-0812">Transmembrane</keyword>
<protein>
    <submittedName>
        <fullName evidence="5">SdiA-regulated family protein</fullName>
    </submittedName>
</protein>
<proteinExistence type="predicted"/>
<keyword evidence="4" id="KW-1133">Transmembrane helix</keyword>
<evidence type="ECO:0000256" key="1">
    <source>
        <dbReference type="ARBA" id="ARBA00004236"/>
    </source>
</evidence>
<accession>A0A2R3IR65</accession>
<dbReference type="Proteomes" id="UP000238390">
    <property type="component" value="Chromosome"/>
</dbReference>
<evidence type="ECO:0000256" key="2">
    <source>
        <dbReference type="ARBA" id="ARBA00022475"/>
    </source>
</evidence>
<dbReference type="GO" id="GO:0005886">
    <property type="term" value="C:plasma membrane"/>
    <property type="evidence" value="ECO:0007669"/>
    <property type="project" value="UniProtKB-SubCell"/>
</dbReference>
<feature type="transmembrane region" description="Helical" evidence="4">
    <location>
        <begin position="21"/>
        <end position="40"/>
    </location>
</feature>
<dbReference type="RefSeq" id="WP_105446837.1">
    <property type="nucleotide sequence ID" value="NZ_CP027169.1"/>
</dbReference>
<dbReference type="EMBL" id="CP027169">
    <property type="protein sequence ID" value="AVK04333.1"/>
    <property type="molecule type" value="Genomic_DNA"/>
</dbReference>
<evidence type="ECO:0000313" key="6">
    <source>
        <dbReference type="Proteomes" id="UP000238390"/>
    </source>
</evidence>
<dbReference type="Pfam" id="PF06977">
    <property type="entry name" value="SdiA-regulated"/>
    <property type="match status" value="1"/>
</dbReference>
<organism evidence="5 6">
    <name type="scientific">Pseudomonas paraeruginosa</name>
    <dbReference type="NCBI Taxonomy" id="2994495"/>
    <lineage>
        <taxon>Bacteria</taxon>
        <taxon>Pseudomonadati</taxon>
        <taxon>Pseudomonadota</taxon>
        <taxon>Gammaproteobacteria</taxon>
        <taxon>Pseudomonadales</taxon>
        <taxon>Pseudomonadaceae</taxon>
        <taxon>Pseudomonas</taxon>
    </lineage>
</organism>
<dbReference type="AlphaFoldDB" id="A0A2R3IR65"/>
<dbReference type="InterPro" id="IPR009722">
    <property type="entry name" value="YjiK/CarP"/>
</dbReference>
<reference evidence="5 6" key="1">
    <citation type="submission" date="2018-02" db="EMBL/GenBank/DDBJ databases">
        <title>FDA/CDC Antimicrobial Resistant Isolate Bank Genome Sequencing.</title>
        <authorList>
            <person name="Benahmed F.H."/>
            <person name="Lutgring J.D."/>
            <person name="Yoo B."/>
            <person name="Machado M."/>
            <person name="Brown A."/>
            <person name="McAllister G."/>
            <person name="Perry A."/>
            <person name="Halpin A.L."/>
            <person name="Vavikolanu K."/>
            <person name="Ott S."/>
            <person name="Zhao X."/>
            <person name="Tallon L.J."/>
            <person name="Sadzewicz L."/>
            <person name="Aluvathingal J."/>
            <person name="Nadendla S."/>
            <person name="Voskania-kordi A."/>
            <person name="Simonyan V."/>
            <person name="Patel J."/>
            <person name="Shawar R.M."/>
        </authorList>
    </citation>
    <scope>NUCLEOTIDE SEQUENCE [LARGE SCALE GENOMIC DNA]</scope>
    <source>
        <strain evidence="5 6">AR_0356</strain>
    </source>
</reference>
<keyword evidence="6" id="KW-1185">Reference proteome</keyword>
<keyword evidence="3 4" id="KW-0472">Membrane</keyword>
<dbReference type="CDD" id="cd09971">
    <property type="entry name" value="SdiA-regulated"/>
    <property type="match status" value="1"/>
</dbReference>
<gene>
    <name evidence="5" type="ORF">CSB93_3701</name>
</gene>
<keyword evidence="2" id="KW-1003">Cell membrane</keyword>
<dbReference type="SUPFAM" id="SSF50956">
    <property type="entry name" value="Thermostable phytase (3-phytase)"/>
    <property type="match status" value="1"/>
</dbReference>
<evidence type="ECO:0000256" key="3">
    <source>
        <dbReference type="ARBA" id="ARBA00023136"/>
    </source>
</evidence>
<name>A0A2R3IR65_9PSED</name>
<evidence type="ECO:0000313" key="5">
    <source>
        <dbReference type="EMBL" id="AVK04333.1"/>
    </source>
</evidence>